<organism evidence="12 13">
    <name type="scientific">Caenorhabditis bovis</name>
    <dbReference type="NCBI Taxonomy" id="2654633"/>
    <lineage>
        <taxon>Eukaryota</taxon>
        <taxon>Metazoa</taxon>
        <taxon>Ecdysozoa</taxon>
        <taxon>Nematoda</taxon>
        <taxon>Chromadorea</taxon>
        <taxon>Rhabditida</taxon>
        <taxon>Rhabditina</taxon>
        <taxon>Rhabditomorpha</taxon>
        <taxon>Rhabditoidea</taxon>
        <taxon>Rhabditidae</taxon>
        <taxon>Peloderinae</taxon>
        <taxon>Caenorhabditis</taxon>
    </lineage>
</organism>
<evidence type="ECO:0000313" key="12">
    <source>
        <dbReference type="EMBL" id="CAB3405702.1"/>
    </source>
</evidence>
<comment type="subcellular location">
    <subcellularLocation>
        <location evidence="1">Membrane</location>
        <topology evidence="1">Multi-pass membrane protein</topology>
    </subcellularLocation>
</comment>
<dbReference type="Proteomes" id="UP000494206">
    <property type="component" value="Unassembled WGS sequence"/>
</dbReference>
<gene>
    <name evidence="12" type="ORF">CBOVIS_LOCUS7867</name>
</gene>
<feature type="transmembrane region" description="Helical" evidence="10">
    <location>
        <begin position="183"/>
        <end position="204"/>
    </location>
</feature>
<keyword evidence="4 10" id="KW-1133">Transmembrane helix</keyword>
<reference evidence="12 13" key="1">
    <citation type="submission" date="2020-04" db="EMBL/GenBank/DDBJ databases">
        <authorList>
            <person name="Laetsch R D."/>
            <person name="Stevens L."/>
            <person name="Kumar S."/>
            <person name="Blaxter L. M."/>
        </authorList>
    </citation>
    <scope>NUCLEOTIDE SEQUENCE [LARGE SCALE GENOMIC DNA]</scope>
</reference>
<keyword evidence="6 10" id="KW-0472">Membrane</keyword>
<feature type="domain" description="Potassium channel" evidence="11">
    <location>
        <begin position="298"/>
        <end position="370"/>
    </location>
</feature>
<feature type="compositionally biased region" description="Acidic residues" evidence="9">
    <location>
        <begin position="258"/>
        <end position="280"/>
    </location>
</feature>
<feature type="region of interest" description="Disordered" evidence="9">
    <location>
        <begin position="244"/>
        <end position="287"/>
    </location>
</feature>
<dbReference type="InterPro" id="IPR003280">
    <property type="entry name" value="2pore_dom_K_chnl"/>
</dbReference>
<feature type="transmembrane region" description="Helical" evidence="10">
    <location>
        <begin position="152"/>
        <end position="171"/>
    </location>
</feature>
<comment type="caution">
    <text evidence="12">The sequence shown here is derived from an EMBL/GenBank/DDBJ whole genome shotgun (WGS) entry which is preliminary data.</text>
</comment>
<evidence type="ECO:0000256" key="2">
    <source>
        <dbReference type="ARBA" id="ARBA00022448"/>
    </source>
</evidence>
<name>A0A8S1F4S8_9PELO</name>
<dbReference type="InterPro" id="IPR013099">
    <property type="entry name" value="K_chnl_dom"/>
</dbReference>
<keyword evidence="5 8" id="KW-0406">Ion transport</keyword>
<comment type="similarity">
    <text evidence="8">Belongs to the two pore domain potassium channel (TC 1.A.1.8) family.</text>
</comment>
<dbReference type="PRINTS" id="PR01333">
    <property type="entry name" value="2POREKCHANEL"/>
</dbReference>
<dbReference type="OrthoDB" id="297496at2759"/>
<dbReference type="AlphaFoldDB" id="A0A8S1F4S8"/>
<keyword evidence="13" id="KW-1185">Reference proteome</keyword>
<dbReference type="Gene3D" id="1.10.287.70">
    <property type="match status" value="1"/>
</dbReference>
<evidence type="ECO:0000256" key="4">
    <source>
        <dbReference type="ARBA" id="ARBA00022989"/>
    </source>
</evidence>
<feature type="transmembrane region" description="Helical" evidence="10">
    <location>
        <begin position="291"/>
        <end position="311"/>
    </location>
</feature>
<evidence type="ECO:0000256" key="9">
    <source>
        <dbReference type="SAM" id="MobiDB-lite"/>
    </source>
</evidence>
<dbReference type="PANTHER" id="PTHR11003:SF273">
    <property type="entry name" value="TWIK FAMILY OF POTASSIUM CHANNELS PROTEIN 9"/>
    <property type="match status" value="1"/>
</dbReference>
<evidence type="ECO:0000256" key="3">
    <source>
        <dbReference type="ARBA" id="ARBA00022692"/>
    </source>
</evidence>
<evidence type="ECO:0000256" key="8">
    <source>
        <dbReference type="RuleBase" id="RU003857"/>
    </source>
</evidence>
<proteinExistence type="inferred from homology"/>
<protein>
    <recommendedName>
        <fullName evidence="11">Potassium channel domain-containing protein</fullName>
    </recommendedName>
</protein>
<dbReference type="PANTHER" id="PTHR11003">
    <property type="entry name" value="POTASSIUM CHANNEL, SUBFAMILY K"/>
    <property type="match status" value="1"/>
</dbReference>
<sequence length="535" mass="60927">MNIPERFKWVSTLFVHFSLIVGVAAYTVFGALSMQFLESPDRVRSQIKRSISNDESITKLSERSSQVFLGEELSQIDPEIHKCVESTILALFGRTNCDSYELEHLNIDIIDRCYMEVNLAGFRQIATKKQTKKIEEKLNNETEILPAEKWSMGNSVIFAFTVITTIGYGHIAPETFEGRLFCILYGVIGVPFTLLTIADLGMFFTHALRAVLKFVRNGIYKIRKCLAKREKKIIQSSRKPDVWVTGKGENMETAREPGEDEVVEEKQGEEEEEEEEEEKEKEEPRKTEESVILGITFACYLLAGAKILSVYEPEMDFFKALYFNFVTLTTIGLGDFVPKSFDYLFVTLVYIGIGLALTTMAIEIAADLLKQIHYAGRKMEDAANAVVWFGGKKMKMKNLVQYLGDQFNIPKEELANFDVTQFVDNAMKVEKGEIATLRKPPTPVVFRDRAFSYSNLRKSSELQYVDDSRVSKITDLTTVQETSRTIDTLTALVIGNRGAAGIPPLDLDNHYFDEMSPRSSFDEQYMRSRRKHQRS</sequence>
<evidence type="ECO:0000256" key="6">
    <source>
        <dbReference type="ARBA" id="ARBA00023136"/>
    </source>
</evidence>
<evidence type="ECO:0000256" key="7">
    <source>
        <dbReference type="ARBA" id="ARBA00023303"/>
    </source>
</evidence>
<evidence type="ECO:0000256" key="10">
    <source>
        <dbReference type="SAM" id="Phobius"/>
    </source>
</evidence>
<evidence type="ECO:0000313" key="13">
    <source>
        <dbReference type="Proteomes" id="UP000494206"/>
    </source>
</evidence>
<evidence type="ECO:0000256" key="1">
    <source>
        <dbReference type="ARBA" id="ARBA00004141"/>
    </source>
</evidence>
<dbReference type="Pfam" id="PF07885">
    <property type="entry name" value="Ion_trans_2"/>
    <property type="match status" value="2"/>
</dbReference>
<feature type="transmembrane region" description="Helical" evidence="10">
    <location>
        <begin position="13"/>
        <end position="37"/>
    </location>
</feature>
<keyword evidence="7 8" id="KW-0407">Ion channel</keyword>
<dbReference type="GO" id="GO:0015271">
    <property type="term" value="F:outward rectifier potassium channel activity"/>
    <property type="evidence" value="ECO:0007669"/>
    <property type="project" value="TreeGrafter"/>
</dbReference>
<evidence type="ECO:0000259" key="11">
    <source>
        <dbReference type="Pfam" id="PF07885"/>
    </source>
</evidence>
<keyword evidence="2 8" id="KW-0813">Transport</keyword>
<accession>A0A8S1F4S8</accession>
<dbReference type="SUPFAM" id="SSF81324">
    <property type="entry name" value="Voltage-gated potassium channels"/>
    <property type="match status" value="2"/>
</dbReference>
<feature type="domain" description="Potassium channel" evidence="11">
    <location>
        <begin position="148"/>
        <end position="205"/>
    </location>
</feature>
<dbReference type="GO" id="GO:0005886">
    <property type="term" value="C:plasma membrane"/>
    <property type="evidence" value="ECO:0007669"/>
    <property type="project" value="TreeGrafter"/>
</dbReference>
<feature type="transmembrane region" description="Helical" evidence="10">
    <location>
        <begin position="343"/>
        <end position="369"/>
    </location>
</feature>
<dbReference type="GO" id="GO:0030322">
    <property type="term" value="P:stabilization of membrane potential"/>
    <property type="evidence" value="ECO:0007669"/>
    <property type="project" value="TreeGrafter"/>
</dbReference>
<dbReference type="GO" id="GO:0022841">
    <property type="term" value="F:potassium ion leak channel activity"/>
    <property type="evidence" value="ECO:0007669"/>
    <property type="project" value="TreeGrafter"/>
</dbReference>
<keyword evidence="3 8" id="KW-0812">Transmembrane</keyword>
<dbReference type="EMBL" id="CADEPM010000005">
    <property type="protein sequence ID" value="CAB3405702.1"/>
    <property type="molecule type" value="Genomic_DNA"/>
</dbReference>
<evidence type="ECO:0000256" key="5">
    <source>
        <dbReference type="ARBA" id="ARBA00023065"/>
    </source>
</evidence>